<feature type="transmembrane region" description="Helical" evidence="1">
    <location>
        <begin position="79"/>
        <end position="97"/>
    </location>
</feature>
<reference evidence="2 3" key="1">
    <citation type="journal article" date="2019" name="Int. J. Syst. Evol. Microbiol.">
        <title>The Global Catalogue of Microorganisms (GCM) 10K type strain sequencing project: providing services to taxonomists for standard genome sequencing and annotation.</title>
        <authorList>
            <consortium name="The Broad Institute Genomics Platform"/>
            <consortium name="The Broad Institute Genome Sequencing Center for Infectious Disease"/>
            <person name="Wu L."/>
            <person name="Ma J."/>
        </authorList>
    </citation>
    <scope>NUCLEOTIDE SEQUENCE [LARGE SCALE GENOMIC DNA]</scope>
    <source>
        <strain evidence="2 3">JCM 16009</strain>
    </source>
</reference>
<dbReference type="EMBL" id="BAAAQK010000003">
    <property type="protein sequence ID" value="GAA1834377.1"/>
    <property type="molecule type" value="Genomic_DNA"/>
</dbReference>
<evidence type="ECO:0000313" key="2">
    <source>
        <dbReference type="EMBL" id="GAA1834377.1"/>
    </source>
</evidence>
<dbReference type="RefSeq" id="WP_344412933.1">
    <property type="nucleotide sequence ID" value="NZ_BAAAQK010000003.1"/>
</dbReference>
<protein>
    <recommendedName>
        <fullName evidence="4">DUF4345 domain-containing protein</fullName>
    </recommendedName>
</protein>
<dbReference type="Proteomes" id="UP001500449">
    <property type="component" value="Unassembled WGS sequence"/>
</dbReference>
<evidence type="ECO:0000313" key="3">
    <source>
        <dbReference type="Proteomes" id="UP001500449"/>
    </source>
</evidence>
<accession>A0ABN2MPN5</accession>
<evidence type="ECO:0000256" key="1">
    <source>
        <dbReference type="SAM" id="Phobius"/>
    </source>
</evidence>
<keyword evidence="3" id="KW-1185">Reference proteome</keyword>
<name>A0ABN2MPN5_9PSEU</name>
<keyword evidence="1" id="KW-0812">Transmembrane</keyword>
<gene>
    <name evidence="2" type="ORF">GCM10009836_10730</name>
</gene>
<keyword evidence="1" id="KW-0472">Membrane</keyword>
<comment type="caution">
    <text evidence="2">The sequence shown here is derived from an EMBL/GenBank/DDBJ whole genome shotgun (WGS) entry which is preliminary data.</text>
</comment>
<proteinExistence type="predicted"/>
<feature type="transmembrane region" description="Helical" evidence="1">
    <location>
        <begin position="103"/>
        <end position="121"/>
    </location>
</feature>
<evidence type="ECO:0008006" key="4">
    <source>
        <dbReference type="Google" id="ProtNLM"/>
    </source>
</evidence>
<keyword evidence="1" id="KW-1133">Transmembrane helix</keyword>
<organism evidence="2 3">
    <name type="scientific">Pseudonocardia ailaonensis</name>
    <dbReference type="NCBI Taxonomy" id="367279"/>
    <lineage>
        <taxon>Bacteria</taxon>
        <taxon>Bacillati</taxon>
        <taxon>Actinomycetota</taxon>
        <taxon>Actinomycetes</taxon>
        <taxon>Pseudonocardiales</taxon>
        <taxon>Pseudonocardiaceae</taxon>
        <taxon>Pseudonocardia</taxon>
    </lineage>
</organism>
<feature type="transmembrane region" description="Helical" evidence="1">
    <location>
        <begin position="50"/>
        <end position="72"/>
    </location>
</feature>
<sequence>MLILGCALLGLVSLLGLVIFLALLSSDPDVQVALNDATYTPANHPGILLVTSVGEAVVGVLLLVAAGALLFGRDRVGTAAARVGLLVALAGVNVTLGYLDAEIVVVAVVVELALFLLVGRYRERFLRTAA</sequence>